<dbReference type="InterPro" id="IPR036869">
    <property type="entry name" value="J_dom_sf"/>
</dbReference>
<name>A0AAV9B998_ACOGR</name>
<sequence>MAEGESGERELYALLNISPEASDEEIRRAYRQWAQIYHPDKHQSPQMKDIATENFQRICDAYEILTDERKRQIYDLYGMEGLKSGLELGPKLNKAEEIKEELERLRRHKEEEKVSAHVRPTGSILVNFSLPQFLSGGGIVRGYNLLQFSTSSFGASGSNTHHFSSKSHERLAGMIGSRALEFEIGGGRRISKFSTIRMLYTLGIQGIFWRFELHRGEQKLILPVSSSPFRDWLEFFPSFIHCTKELGVILILCKLC</sequence>
<dbReference type="PANTHER" id="PTHR44914">
    <property type="entry name" value="CHAPERONE PROTEIN DNAJ 13"/>
    <property type="match status" value="1"/>
</dbReference>
<dbReference type="EMBL" id="JAUJYN010000004">
    <property type="protein sequence ID" value="KAK1272919.1"/>
    <property type="molecule type" value="Genomic_DNA"/>
</dbReference>
<dbReference type="InterPro" id="IPR018253">
    <property type="entry name" value="DnaJ_domain_CS"/>
</dbReference>
<dbReference type="Proteomes" id="UP001179952">
    <property type="component" value="Unassembled WGS sequence"/>
</dbReference>
<dbReference type="InterPro" id="IPR055225">
    <property type="entry name" value="DNAJC11-like_beta-barrel"/>
</dbReference>
<organism evidence="2 3">
    <name type="scientific">Acorus gramineus</name>
    <name type="common">Dwarf sweet flag</name>
    <dbReference type="NCBI Taxonomy" id="55184"/>
    <lineage>
        <taxon>Eukaryota</taxon>
        <taxon>Viridiplantae</taxon>
        <taxon>Streptophyta</taxon>
        <taxon>Embryophyta</taxon>
        <taxon>Tracheophyta</taxon>
        <taxon>Spermatophyta</taxon>
        <taxon>Magnoliopsida</taxon>
        <taxon>Liliopsida</taxon>
        <taxon>Acoraceae</taxon>
        <taxon>Acorus</taxon>
    </lineage>
</organism>
<keyword evidence="3" id="KW-1185">Reference proteome</keyword>
<dbReference type="PRINTS" id="PR00625">
    <property type="entry name" value="JDOMAIN"/>
</dbReference>
<dbReference type="Pfam" id="PF00226">
    <property type="entry name" value="DnaJ"/>
    <property type="match status" value="1"/>
</dbReference>
<protein>
    <submittedName>
        <fullName evidence="2">Chaperone protein dnaJ 13</fullName>
    </submittedName>
</protein>
<dbReference type="PROSITE" id="PS50076">
    <property type="entry name" value="DNAJ_2"/>
    <property type="match status" value="1"/>
</dbReference>
<dbReference type="GO" id="GO:0005783">
    <property type="term" value="C:endoplasmic reticulum"/>
    <property type="evidence" value="ECO:0007669"/>
    <property type="project" value="UniProtKB-ARBA"/>
</dbReference>
<comment type="caution">
    <text evidence="2">The sequence shown here is derived from an EMBL/GenBank/DDBJ whole genome shotgun (WGS) entry which is preliminary data.</text>
</comment>
<reference evidence="2" key="1">
    <citation type="journal article" date="2023" name="Nat. Commun.">
        <title>Diploid and tetraploid genomes of Acorus and the evolution of monocots.</title>
        <authorList>
            <person name="Ma L."/>
            <person name="Liu K.W."/>
            <person name="Li Z."/>
            <person name="Hsiao Y.Y."/>
            <person name="Qi Y."/>
            <person name="Fu T."/>
            <person name="Tang G.D."/>
            <person name="Zhang D."/>
            <person name="Sun W.H."/>
            <person name="Liu D.K."/>
            <person name="Li Y."/>
            <person name="Chen G.Z."/>
            <person name="Liu X.D."/>
            <person name="Liao X.Y."/>
            <person name="Jiang Y.T."/>
            <person name="Yu X."/>
            <person name="Hao Y."/>
            <person name="Huang J."/>
            <person name="Zhao X.W."/>
            <person name="Ke S."/>
            <person name="Chen Y.Y."/>
            <person name="Wu W.L."/>
            <person name="Hsu J.L."/>
            <person name="Lin Y.F."/>
            <person name="Huang M.D."/>
            <person name="Li C.Y."/>
            <person name="Huang L."/>
            <person name="Wang Z.W."/>
            <person name="Zhao X."/>
            <person name="Zhong W.Y."/>
            <person name="Peng D.H."/>
            <person name="Ahmad S."/>
            <person name="Lan S."/>
            <person name="Zhang J.S."/>
            <person name="Tsai W.C."/>
            <person name="Van de Peer Y."/>
            <person name="Liu Z.J."/>
        </authorList>
    </citation>
    <scope>NUCLEOTIDE SEQUENCE</scope>
    <source>
        <strain evidence="2">SCP</strain>
    </source>
</reference>
<dbReference type="CDD" id="cd06257">
    <property type="entry name" value="DnaJ"/>
    <property type="match status" value="1"/>
</dbReference>
<gene>
    <name evidence="2" type="ORF">QJS04_geneDACA012421</name>
</gene>
<dbReference type="InterPro" id="IPR042162">
    <property type="entry name" value="AtJ13"/>
</dbReference>
<evidence type="ECO:0000259" key="1">
    <source>
        <dbReference type="PROSITE" id="PS50076"/>
    </source>
</evidence>
<evidence type="ECO:0000313" key="2">
    <source>
        <dbReference type="EMBL" id="KAK1272919.1"/>
    </source>
</evidence>
<dbReference type="Pfam" id="PF22774">
    <property type="entry name" value="DNAJC11_beta-barrel"/>
    <property type="match status" value="1"/>
</dbReference>
<evidence type="ECO:0000313" key="3">
    <source>
        <dbReference type="Proteomes" id="UP001179952"/>
    </source>
</evidence>
<accession>A0AAV9B998</accession>
<proteinExistence type="predicted"/>
<feature type="domain" description="J" evidence="1">
    <location>
        <begin position="10"/>
        <end position="78"/>
    </location>
</feature>
<dbReference type="SUPFAM" id="SSF46565">
    <property type="entry name" value="Chaperone J-domain"/>
    <property type="match status" value="1"/>
</dbReference>
<dbReference type="AlphaFoldDB" id="A0AAV9B998"/>
<dbReference type="PROSITE" id="PS00636">
    <property type="entry name" value="DNAJ_1"/>
    <property type="match status" value="1"/>
</dbReference>
<dbReference type="SMART" id="SM00271">
    <property type="entry name" value="DnaJ"/>
    <property type="match status" value="1"/>
</dbReference>
<dbReference type="InterPro" id="IPR001623">
    <property type="entry name" value="DnaJ_domain"/>
</dbReference>
<reference evidence="2" key="2">
    <citation type="submission" date="2023-06" db="EMBL/GenBank/DDBJ databases">
        <authorList>
            <person name="Ma L."/>
            <person name="Liu K.-W."/>
            <person name="Li Z."/>
            <person name="Hsiao Y.-Y."/>
            <person name="Qi Y."/>
            <person name="Fu T."/>
            <person name="Tang G."/>
            <person name="Zhang D."/>
            <person name="Sun W.-H."/>
            <person name="Liu D.-K."/>
            <person name="Li Y."/>
            <person name="Chen G.-Z."/>
            <person name="Liu X.-D."/>
            <person name="Liao X.-Y."/>
            <person name="Jiang Y.-T."/>
            <person name="Yu X."/>
            <person name="Hao Y."/>
            <person name="Huang J."/>
            <person name="Zhao X.-W."/>
            <person name="Ke S."/>
            <person name="Chen Y.-Y."/>
            <person name="Wu W.-L."/>
            <person name="Hsu J.-L."/>
            <person name="Lin Y.-F."/>
            <person name="Huang M.-D."/>
            <person name="Li C.-Y."/>
            <person name="Huang L."/>
            <person name="Wang Z.-W."/>
            <person name="Zhao X."/>
            <person name="Zhong W.-Y."/>
            <person name="Peng D.-H."/>
            <person name="Ahmad S."/>
            <person name="Lan S."/>
            <person name="Zhang J.-S."/>
            <person name="Tsai W.-C."/>
            <person name="Van De Peer Y."/>
            <person name="Liu Z.-J."/>
        </authorList>
    </citation>
    <scope>NUCLEOTIDE SEQUENCE</scope>
    <source>
        <strain evidence="2">SCP</strain>
        <tissue evidence="2">Leaves</tissue>
    </source>
</reference>
<dbReference type="Gene3D" id="1.10.287.110">
    <property type="entry name" value="DnaJ domain"/>
    <property type="match status" value="1"/>
</dbReference>
<dbReference type="PANTHER" id="PTHR44914:SF1">
    <property type="entry name" value="CHAPERONE PROTEIN DNAJ 13"/>
    <property type="match status" value="1"/>
</dbReference>